<feature type="transmembrane region" description="Helical" evidence="1">
    <location>
        <begin position="12"/>
        <end position="32"/>
    </location>
</feature>
<sequence>MQKIVATLLERLTTYVFPAIALTLTLGLFVWGKDGSSVEEGRLLNIKVWEQTDAVPIESPVLQMDRLVFRGESTSIDTRRSTAPFWFEFVIPEGSRDQGTLIDFPSRHSMGVTCWDTATGQQLGSSDHREAQGSIAGSRAGFSLEIAPVLLRAVVLCRSSFRGPAKISARSWSADALSRAQLSHRNTGVMIEAAIGVLAVFMLLTAFVNSSALYLAFVGGLVLNMRMASLSVGTDFYFLGMQVPIEYLIPMRQWTLCLYFANTVGLFYVLFKQELKAVKVKWPLTLLYLQSLAFLILAPVVPYESLLPPLWAATFAGIVVISAYVFLILRKTHSRVAAWYGASIFLTLIATLNEVFIAATGQRIFEYGLNSVTAAIGSALLASAAVAEHMRTHRLQNLRAQRLLEAAYQDSPIGLFSVTHGTHISKTNPAFESMVAALGAVRKADLSDLFDREVQTRIASLRCASEGGVLELQTCIKSKDLADSKWFSLRASTADGAIVECSLQDITTQVSATERLEYLAGHDPLTGCLNLRGLIQETERITQRPCGLAYFDLDRFKLINDLYGHSAGDQVLTQVTERMRGVLHHTDVLARIGGDEFVIVFFEGTINTCESKCNTIATLIAASPFQIETQSFELDISAGLVGTDQFKSTDLKGLVSAADMLCRMAKKRPRQHMVVMKSDDRFLQQHQDELDLINCLERGETPEGLFLVMQPEISFSRPFDSLNFEVLVRLRKSNGDVVPAGTIIEAAEAHGKTAIIDRWVVGTTVRWIEAHAHQLLTTRFVGVNLSGGSLNDEAFTQELFALFEQHPVALEKLCIEITETVAITDMRKMQHFIDRVRAMGGKVALDDFGAGYSSFGYLKELSVDSLKLDGSLVRDAVRIHAGQAIIVAIGGLVRNLGMKSVGEFAEDLPTIKVLFDAGIDYAQGYGISRPVTPEEILAASSGADFIQDEAIRAFFESIQDSESASMPLFRDSRRD</sequence>
<dbReference type="PANTHER" id="PTHR44757:SF2">
    <property type="entry name" value="BIOFILM ARCHITECTURE MAINTENANCE PROTEIN MBAA"/>
    <property type="match status" value="1"/>
</dbReference>
<gene>
    <name evidence="4" type="ORF">RAE19_03150</name>
</gene>
<feature type="transmembrane region" description="Helical" evidence="1">
    <location>
        <begin position="189"/>
        <end position="217"/>
    </location>
</feature>
<dbReference type="RefSeq" id="WP_313873550.1">
    <property type="nucleotide sequence ID" value="NZ_JAVBIK010000001.1"/>
</dbReference>
<dbReference type="InterPro" id="IPR043128">
    <property type="entry name" value="Rev_trsase/Diguanyl_cyclase"/>
</dbReference>
<dbReference type="SMART" id="SM00267">
    <property type="entry name" value="GGDEF"/>
    <property type="match status" value="1"/>
</dbReference>
<feature type="transmembrane region" description="Helical" evidence="1">
    <location>
        <begin position="283"/>
        <end position="303"/>
    </location>
</feature>
<keyword evidence="5" id="KW-1185">Reference proteome</keyword>
<keyword evidence="1" id="KW-0812">Transmembrane</keyword>
<dbReference type="Proteomes" id="UP001321700">
    <property type="component" value="Unassembled WGS sequence"/>
</dbReference>
<feature type="transmembrane region" description="Helical" evidence="1">
    <location>
        <begin position="309"/>
        <end position="329"/>
    </location>
</feature>
<keyword evidence="1" id="KW-1133">Transmembrane helix</keyword>
<dbReference type="Gene3D" id="3.30.70.270">
    <property type="match status" value="1"/>
</dbReference>
<feature type="domain" description="EAL" evidence="2">
    <location>
        <begin position="685"/>
        <end position="944"/>
    </location>
</feature>
<evidence type="ECO:0000259" key="2">
    <source>
        <dbReference type="PROSITE" id="PS50883"/>
    </source>
</evidence>
<proteinExistence type="predicted"/>
<dbReference type="SMART" id="SM00052">
    <property type="entry name" value="EAL"/>
    <property type="match status" value="1"/>
</dbReference>
<evidence type="ECO:0000313" key="4">
    <source>
        <dbReference type="EMBL" id="MDT7517743.1"/>
    </source>
</evidence>
<dbReference type="CDD" id="cd01949">
    <property type="entry name" value="GGDEF"/>
    <property type="match status" value="1"/>
</dbReference>
<dbReference type="PANTHER" id="PTHR44757">
    <property type="entry name" value="DIGUANYLATE CYCLASE DGCP"/>
    <property type="match status" value="1"/>
</dbReference>
<name>A0ABU3KJZ1_9BURK</name>
<feature type="transmembrane region" description="Helical" evidence="1">
    <location>
        <begin position="336"/>
        <end position="361"/>
    </location>
</feature>
<dbReference type="EMBL" id="JAVBIK010000001">
    <property type="protein sequence ID" value="MDT7517743.1"/>
    <property type="molecule type" value="Genomic_DNA"/>
</dbReference>
<evidence type="ECO:0000313" key="5">
    <source>
        <dbReference type="Proteomes" id="UP001321700"/>
    </source>
</evidence>
<evidence type="ECO:0000259" key="3">
    <source>
        <dbReference type="PROSITE" id="PS50887"/>
    </source>
</evidence>
<reference evidence="4 5" key="1">
    <citation type="submission" date="2023-08" db="EMBL/GenBank/DDBJ databases">
        <title>Rhodoferax potami sp. nov. and Rhodoferax mekongensis sp. nov., isolated from the Mekong River in Thailand.</title>
        <authorList>
            <person name="Kitikhun S."/>
            <person name="Charoenyingcharoen P."/>
            <person name="Siriarchawattana P."/>
            <person name="Likhitrattanapisal S."/>
            <person name="Nilsakha T."/>
            <person name="Chanpet A."/>
            <person name="Rattanawaree P."/>
            <person name="Ingsriswang S."/>
        </authorList>
    </citation>
    <scope>NUCLEOTIDE SEQUENCE [LARGE SCALE GENOMIC DNA]</scope>
    <source>
        <strain evidence="4 5">TBRC 17660</strain>
    </source>
</reference>
<dbReference type="NCBIfam" id="TIGR00254">
    <property type="entry name" value="GGDEF"/>
    <property type="match status" value="1"/>
</dbReference>
<dbReference type="SUPFAM" id="SSF55073">
    <property type="entry name" value="Nucleotide cyclase"/>
    <property type="match status" value="1"/>
</dbReference>
<dbReference type="SUPFAM" id="SSF141868">
    <property type="entry name" value="EAL domain-like"/>
    <property type="match status" value="1"/>
</dbReference>
<evidence type="ECO:0000256" key="1">
    <source>
        <dbReference type="SAM" id="Phobius"/>
    </source>
</evidence>
<dbReference type="InterPro" id="IPR001633">
    <property type="entry name" value="EAL_dom"/>
</dbReference>
<dbReference type="InterPro" id="IPR052155">
    <property type="entry name" value="Biofilm_reg_signaling"/>
</dbReference>
<comment type="caution">
    <text evidence="4">The sequence shown here is derived from an EMBL/GenBank/DDBJ whole genome shotgun (WGS) entry which is preliminary data.</text>
</comment>
<feature type="transmembrane region" description="Helical" evidence="1">
    <location>
        <begin position="251"/>
        <end position="271"/>
    </location>
</feature>
<dbReference type="InterPro" id="IPR035919">
    <property type="entry name" value="EAL_sf"/>
</dbReference>
<dbReference type="Pfam" id="PF00563">
    <property type="entry name" value="EAL"/>
    <property type="match status" value="1"/>
</dbReference>
<protein>
    <submittedName>
        <fullName evidence="4">EAL domain-containing protein</fullName>
    </submittedName>
</protein>
<keyword evidence="1" id="KW-0472">Membrane</keyword>
<dbReference type="InterPro" id="IPR029787">
    <property type="entry name" value="Nucleotide_cyclase"/>
</dbReference>
<dbReference type="PROSITE" id="PS50883">
    <property type="entry name" value="EAL"/>
    <property type="match status" value="1"/>
</dbReference>
<dbReference type="CDD" id="cd01948">
    <property type="entry name" value="EAL"/>
    <property type="match status" value="1"/>
</dbReference>
<accession>A0ABU3KJZ1</accession>
<dbReference type="InterPro" id="IPR000160">
    <property type="entry name" value="GGDEF_dom"/>
</dbReference>
<feature type="domain" description="GGDEF" evidence="3">
    <location>
        <begin position="544"/>
        <end position="678"/>
    </location>
</feature>
<dbReference type="Gene3D" id="3.20.20.450">
    <property type="entry name" value="EAL domain"/>
    <property type="match status" value="1"/>
</dbReference>
<dbReference type="PROSITE" id="PS50887">
    <property type="entry name" value="GGDEF"/>
    <property type="match status" value="1"/>
</dbReference>
<organism evidence="4 5">
    <name type="scientific">Rhodoferax potami</name>
    <dbReference type="NCBI Taxonomy" id="3068338"/>
    <lineage>
        <taxon>Bacteria</taxon>
        <taxon>Pseudomonadati</taxon>
        <taxon>Pseudomonadota</taxon>
        <taxon>Betaproteobacteria</taxon>
        <taxon>Burkholderiales</taxon>
        <taxon>Comamonadaceae</taxon>
        <taxon>Rhodoferax</taxon>
    </lineage>
</organism>
<dbReference type="Pfam" id="PF00990">
    <property type="entry name" value="GGDEF"/>
    <property type="match status" value="1"/>
</dbReference>